<evidence type="ECO:0000256" key="2">
    <source>
        <dbReference type="ARBA" id="ARBA00023002"/>
    </source>
</evidence>
<sequence length="266" mass="29243">MKKVNRLLVTGAAGTIGGLIRDGVSEFAEILRLSDIADLGEARPGEEIMPCDLTDADAVHKLVSGCDAILHFGGISTENRADLIHKVNIEGTYSLYEAARKEGVKRILFASSNHVIGFHKRETRLTASSPIRPDGNYGVSKAYGEALARLYWDKYGIETLIVRIGSCFPAPKDRRMMATWMSAGDMVRLIGRMIDTPRLGCPIVYGVSDNAESWWDNSETDYLGWRPQDSSAQFAGLFDDVPQEDPTDPAVIWQGGMFAKAGHFDD</sequence>
<dbReference type="Gene3D" id="3.40.50.720">
    <property type="entry name" value="NAD(P)-binding Rossmann-like Domain"/>
    <property type="match status" value="1"/>
</dbReference>
<evidence type="ECO:0000256" key="1">
    <source>
        <dbReference type="ARBA" id="ARBA00007637"/>
    </source>
</evidence>
<keyword evidence="3" id="KW-0520">NAD</keyword>
<evidence type="ECO:0000259" key="4">
    <source>
        <dbReference type="Pfam" id="PF01370"/>
    </source>
</evidence>
<accession>A0A917ELD9</accession>
<proteinExistence type="inferred from homology"/>
<feature type="domain" description="NAD-dependent epimerase/dehydratase" evidence="4">
    <location>
        <begin position="8"/>
        <end position="178"/>
    </location>
</feature>
<reference evidence="5" key="2">
    <citation type="submission" date="2020-09" db="EMBL/GenBank/DDBJ databases">
        <authorList>
            <person name="Sun Q."/>
            <person name="Zhou Y."/>
        </authorList>
    </citation>
    <scope>NUCLEOTIDE SEQUENCE</scope>
    <source>
        <strain evidence="5">CGMCC 1.16012</strain>
    </source>
</reference>
<evidence type="ECO:0000313" key="5">
    <source>
        <dbReference type="EMBL" id="GGE58337.1"/>
    </source>
</evidence>
<dbReference type="Proteomes" id="UP000606730">
    <property type="component" value="Unassembled WGS sequence"/>
</dbReference>
<dbReference type="PANTHER" id="PTHR43103">
    <property type="entry name" value="NUCLEOSIDE-DIPHOSPHATE-SUGAR EPIMERASE"/>
    <property type="match status" value="1"/>
</dbReference>
<dbReference type="Pfam" id="PF01370">
    <property type="entry name" value="Epimerase"/>
    <property type="match status" value="1"/>
</dbReference>
<evidence type="ECO:0000313" key="6">
    <source>
        <dbReference type="Proteomes" id="UP000606730"/>
    </source>
</evidence>
<dbReference type="GO" id="GO:0016491">
    <property type="term" value="F:oxidoreductase activity"/>
    <property type="evidence" value="ECO:0007669"/>
    <property type="project" value="UniProtKB-KW"/>
</dbReference>
<comment type="caution">
    <text evidence="5">The sequence shown here is derived from an EMBL/GenBank/DDBJ whole genome shotgun (WGS) entry which is preliminary data.</text>
</comment>
<protein>
    <submittedName>
        <fullName evidence="5">Uronate dehydrogenase</fullName>
    </submittedName>
</protein>
<dbReference type="SUPFAM" id="SSF51735">
    <property type="entry name" value="NAD(P)-binding Rossmann-fold domains"/>
    <property type="match status" value="1"/>
</dbReference>
<dbReference type="PANTHER" id="PTHR43103:SF5">
    <property type="entry name" value="4-EPIMERASE, PUTATIVE (AFU_ORTHOLOGUE AFUA_7G00360)-RELATED"/>
    <property type="match status" value="1"/>
</dbReference>
<dbReference type="AlphaFoldDB" id="A0A917ELD9"/>
<keyword evidence="2" id="KW-0560">Oxidoreductase</keyword>
<gene>
    <name evidence="5" type="primary">udh</name>
    <name evidence="5" type="ORF">GCM10011517_27560</name>
</gene>
<dbReference type="OrthoDB" id="8770295at2"/>
<evidence type="ECO:0000256" key="3">
    <source>
        <dbReference type="ARBA" id="ARBA00023027"/>
    </source>
</evidence>
<comment type="similarity">
    <text evidence="1">Belongs to the NAD(P)-dependent epimerase/dehydratase family.</text>
</comment>
<organism evidence="5 6">
    <name type="scientific">Actibacterium pelagium</name>
    <dbReference type="NCBI Taxonomy" id="2029103"/>
    <lineage>
        <taxon>Bacteria</taxon>
        <taxon>Pseudomonadati</taxon>
        <taxon>Pseudomonadota</taxon>
        <taxon>Alphaproteobacteria</taxon>
        <taxon>Rhodobacterales</taxon>
        <taxon>Roseobacteraceae</taxon>
        <taxon>Actibacterium</taxon>
    </lineage>
</organism>
<dbReference type="RefSeq" id="WP_095594625.1">
    <property type="nucleotide sequence ID" value="NZ_BMKN01000002.1"/>
</dbReference>
<dbReference type="EMBL" id="BMKN01000002">
    <property type="protein sequence ID" value="GGE58337.1"/>
    <property type="molecule type" value="Genomic_DNA"/>
</dbReference>
<name>A0A917ELD9_9RHOB</name>
<reference evidence="5" key="1">
    <citation type="journal article" date="2014" name="Int. J. Syst. Evol. Microbiol.">
        <title>Complete genome sequence of Corynebacterium casei LMG S-19264T (=DSM 44701T), isolated from a smear-ripened cheese.</title>
        <authorList>
            <consortium name="US DOE Joint Genome Institute (JGI-PGF)"/>
            <person name="Walter F."/>
            <person name="Albersmeier A."/>
            <person name="Kalinowski J."/>
            <person name="Ruckert C."/>
        </authorList>
    </citation>
    <scope>NUCLEOTIDE SEQUENCE</scope>
    <source>
        <strain evidence="5">CGMCC 1.16012</strain>
    </source>
</reference>
<dbReference type="InterPro" id="IPR036291">
    <property type="entry name" value="NAD(P)-bd_dom_sf"/>
</dbReference>
<keyword evidence="6" id="KW-1185">Reference proteome</keyword>
<dbReference type="InterPro" id="IPR001509">
    <property type="entry name" value="Epimerase_deHydtase"/>
</dbReference>